<dbReference type="AlphaFoldDB" id="A0A7G1NSC2"/>
<evidence type="ECO:0000313" key="3">
    <source>
        <dbReference type="Proteomes" id="UP000516444"/>
    </source>
</evidence>
<sequence>MIGITGASGPLGRATADTLRLRRLGWAGVEIRLGGVTLLIDPLENTGPLEPVMGRPRRPLPPVDAPAGTHALNTHVHPDHYDRELIARLAGSGTVGCHAPTASTLAADGIAAEAQELGQPRRIGPLTVTPVASLDWRGSDCDQVAWIVEGAGARIIHCGDTMWHGNWWQIARDHGPFDVAFLPVNGVVARFEGYEANVPVTMTPEQAVEAAAALNATAACAIHYELFNNPPAYVEQSDIAERFGRAAGERGIVAHLVADGETVQLPAHHHADHDPDQLA</sequence>
<dbReference type="InterPro" id="IPR001279">
    <property type="entry name" value="Metallo-B-lactamas"/>
</dbReference>
<gene>
    <name evidence="2" type="ORF">GCM10017557_02910</name>
</gene>
<keyword evidence="3" id="KW-1185">Reference proteome</keyword>
<dbReference type="InterPro" id="IPR050114">
    <property type="entry name" value="UPF0173_UPF0282_UlaG_hydrolase"/>
</dbReference>
<dbReference type="InterPro" id="IPR036866">
    <property type="entry name" value="RibonucZ/Hydroxyglut_hydro"/>
</dbReference>
<reference evidence="2 3" key="1">
    <citation type="journal article" date="2014" name="Int. J. Syst. Evol. Microbiol.">
        <title>Complete genome sequence of Corynebacterium casei LMG S-19264T (=DSM 44701T), isolated from a smear-ripened cheese.</title>
        <authorList>
            <consortium name="US DOE Joint Genome Institute (JGI-PGF)"/>
            <person name="Walter F."/>
            <person name="Albersmeier A."/>
            <person name="Kalinowski J."/>
            <person name="Ruckert C."/>
        </authorList>
    </citation>
    <scope>NUCLEOTIDE SEQUENCE [LARGE SCALE GENOMIC DNA]</scope>
    <source>
        <strain evidence="2 3">JCM 4677</strain>
    </source>
</reference>
<dbReference type="KEGG" id="sgm:GCM10017557_02910"/>
<feature type="domain" description="Metallo-beta-lactamase" evidence="1">
    <location>
        <begin position="38"/>
        <end position="224"/>
    </location>
</feature>
<dbReference type="Proteomes" id="UP000516444">
    <property type="component" value="Chromosome"/>
</dbReference>
<dbReference type="Gene3D" id="3.60.15.10">
    <property type="entry name" value="Ribonuclease Z/Hydroxyacylglutathione hydrolase-like"/>
    <property type="match status" value="1"/>
</dbReference>
<name>A0A7G1NSC2_9ACTN</name>
<evidence type="ECO:0000259" key="1">
    <source>
        <dbReference type="Pfam" id="PF12706"/>
    </source>
</evidence>
<dbReference type="PANTHER" id="PTHR43546:SF3">
    <property type="entry name" value="UPF0173 METAL-DEPENDENT HYDROLASE MJ1163"/>
    <property type="match status" value="1"/>
</dbReference>
<dbReference type="Pfam" id="PF12706">
    <property type="entry name" value="Lactamase_B_2"/>
    <property type="match status" value="1"/>
</dbReference>
<dbReference type="RefSeq" id="WP_190849118.1">
    <property type="nucleotide sequence ID" value="NZ_AP023440.1"/>
</dbReference>
<dbReference type="PANTHER" id="PTHR43546">
    <property type="entry name" value="UPF0173 METAL-DEPENDENT HYDROLASE MJ1163-RELATED"/>
    <property type="match status" value="1"/>
</dbReference>
<proteinExistence type="predicted"/>
<organism evidence="2 3">
    <name type="scientific">Streptomyces aurantiacus</name>
    <dbReference type="NCBI Taxonomy" id="47760"/>
    <lineage>
        <taxon>Bacteria</taxon>
        <taxon>Bacillati</taxon>
        <taxon>Actinomycetota</taxon>
        <taxon>Actinomycetes</taxon>
        <taxon>Kitasatosporales</taxon>
        <taxon>Streptomycetaceae</taxon>
        <taxon>Streptomyces</taxon>
        <taxon>Streptomyces aurantiacus group</taxon>
    </lineage>
</organism>
<dbReference type="SUPFAM" id="SSF56281">
    <property type="entry name" value="Metallo-hydrolase/oxidoreductase"/>
    <property type="match status" value="1"/>
</dbReference>
<accession>A0A7G1NSC2</accession>
<protein>
    <recommendedName>
        <fullName evidence="1">Metallo-beta-lactamase domain-containing protein</fullName>
    </recommendedName>
</protein>
<evidence type="ECO:0000313" key="2">
    <source>
        <dbReference type="EMBL" id="BCL25432.1"/>
    </source>
</evidence>
<dbReference type="EMBL" id="AP023440">
    <property type="protein sequence ID" value="BCL25432.1"/>
    <property type="molecule type" value="Genomic_DNA"/>
</dbReference>